<evidence type="ECO:0000256" key="4">
    <source>
        <dbReference type="ARBA" id="ARBA00022679"/>
    </source>
</evidence>
<protein>
    <submittedName>
        <fullName evidence="14">Diacylglycerol kinase</fullName>
    </submittedName>
</protein>
<keyword evidence="8" id="KW-0067">ATP-binding</keyword>
<dbReference type="EMBL" id="BAABDL010000152">
    <property type="protein sequence ID" value="GAA4080561.1"/>
    <property type="molecule type" value="Genomic_DNA"/>
</dbReference>
<evidence type="ECO:0000313" key="14">
    <source>
        <dbReference type="EMBL" id="GAA4080561.1"/>
    </source>
</evidence>
<dbReference type="Proteomes" id="UP001501734">
    <property type="component" value="Unassembled WGS sequence"/>
</dbReference>
<comment type="caution">
    <text evidence="14">The sequence shown here is derived from an EMBL/GenBank/DDBJ whole genome shotgun (WGS) entry which is preliminary data.</text>
</comment>
<dbReference type="NCBIfam" id="TIGR00147">
    <property type="entry name" value="YegS/Rv2252/BmrU family lipid kinase"/>
    <property type="match status" value="1"/>
</dbReference>
<evidence type="ECO:0000256" key="10">
    <source>
        <dbReference type="ARBA" id="ARBA00023098"/>
    </source>
</evidence>
<dbReference type="SUPFAM" id="SSF111331">
    <property type="entry name" value="NAD kinase/diacylglycerol kinase-like"/>
    <property type="match status" value="1"/>
</dbReference>
<dbReference type="InterPro" id="IPR045540">
    <property type="entry name" value="YegS/DAGK_C"/>
</dbReference>
<organism evidence="14 15">
    <name type="scientific">Amphibacillus indicireducens</name>
    <dbReference type="NCBI Taxonomy" id="1076330"/>
    <lineage>
        <taxon>Bacteria</taxon>
        <taxon>Bacillati</taxon>
        <taxon>Bacillota</taxon>
        <taxon>Bacilli</taxon>
        <taxon>Bacillales</taxon>
        <taxon>Bacillaceae</taxon>
        <taxon>Amphibacillus</taxon>
    </lineage>
</organism>
<evidence type="ECO:0000259" key="13">
    <source>
        <dbReference type="PROSITE" id="PS50146"/>
    </source>
</evidence>
<dbReference type="InterPro" id="IPR005218">
    <property type="entry name" value="Diacylglycerol/lipid_kinase"/>
</dbReference>
<keyword evidence="15" id="KW-1185">Reference proteome</keyword>
<name>A0ABP7W3Y5_9BACI</name>
<comment type="cofactor">
    <cofactor evidence="1">
        <name>Mg(2+)</name>
        <dbReference type="ChEBI" id="CHEBI:18420"/>
    </cofactor>
</comment>
<evidence type="ECO:0000256" key="2">
    <source>
        <dbReference type="ARBA" id="ARBA00005983"/>
    </source>
</evidence>
<evidence type="ECO:0000256" key="5">
    <source>
        <dbReference type="ARBA" id="ARBA00022723"/>
    </source>
</evidence>
<dbReference type="Gene3D" id="2.60.200.40">
    <property type="match status" value="1"/>
</dbReference>
<dbReference type="InterPro" id="IPR001206">
    <property type="entry name" value="Diacylglycerol_kinase_cat_dom"/>
</dbReference>
<evidence type="ECO:0000256" key="1">
    <source>
        <dbReference type="ARBA" id="ARBA00001946"/>
    </source>
</evidence>
<dbReference type="SMART" id="SM00046">
    <property type="entry name" value="DAGKc"/>
    <property type="match status" value="1"/>
</dbReference>
<dbReference type="NCBIfam" id="NF009603">
    <property type="entry name" value="PRK13055.1"/>
    <property type="match status" value="1"/>
</dbReference>
<dbReference type="Gene3D" id="3.40.50.10330">
    <property type="entry name" value="Probable inorganic polyphosphate/atp-NAD kinase, domain 1"/>
    <property type="match status" value="1"/>
</dbReference>
<comment type="similarity">
    <text evidence="2">Belongs to the diacylglycerol/lipid kinase family.</text>
</comment>
<dbReference type="InterPro" id="IPR016064">
    <property type="entry name" value="NAD/diacylglycerol_kinase_sf"/>
</dbReference>
<keyword evidence="10" id="KW-0443">Lipid metabolism</keyword>
<gene>
    <name evidence="14" type="ORF">GCM10022410_25510</name>
</gene>
<dbReference type="InterPro" id="IPR050187">
    <property type="entry name" value="Lipid_Phosphate_FormReg"/>
</dbReference>
<dbReference type="PROSITE" id="PS50146">
    <property type="entry name" value="DAGK"/>
    <property type="match status" value="1"/>
</dbReference>
<dbReference type="Pfam" id="PF00781">
    <property type="entry name" value="DAGK_cat"/>
    <property type="match status" value="1"/>
</dbReference>
<evidence type="ECO:0000256" key="12">
    <source>
        <dbReference type="ARBA" id="ARBA00023264"/>
    </source>
</evidence>
<proteinExistence type="inferred from homology"/>
<keyword evidence="12" id="KW-1208">Phospholipid metabolism</keyword>
<dbReference type="NCBIfam" id="NF009874">
    <property type="entry name" value="PRK13337.1"/>
    <property type="match status" value="1"/>
</dbReference>
<sequence length="312" mass="34414">MKRCRIIYNPTAGRESFKNKLPDVLVKLEQAGFETSVHETTAKGNATEAAKLAAERKFDTIIVAGGDGTINEVVSGLAEADYRPRLGIVPAGTTNDFARALHLPKSVDKAVDVIVAGQTKKLDIGKVNQHYFVNISGGGKLTEVSYEVPSKLKTLIGQLAYIIKGAELLPRLRPIHTRIEYDGAVFEEEIMLFLVANTNSVGGFEKLAPDAEMDDGVFDLLVLKKCNIAEFIRAITAATRGAHFDDPNVFYVQAKNIKIETEERMQLNIDGEYGGDLPGVFTNLKQHIEYYLPTDEQIKRGKEDKETEEALD</sequence>
<dbReference type="PANTHER" id="PTHR12358:SF106">
    <property type="entry name" value="LIPID KINASE YEGS"/>
    <property type="match status" value="1"/>
</dbReference>
<keyword evidence="6" id="KW-0547">Nucleotide-binding</keyword>
<keyword evidence="7 14" id="KW-0418">Kinase</keyword>
<dbReference type="RefSeq" id="WP_344914028.1">
    <property type="nucleotide sequence ID" value="NZ_BAABDL010000152.1"/>
</dbReference>
<evidence type="ECO:0000256" key="8">
    <source>
        <dbReference type="ARBA" id="ARBA00022840"/>
    </source>
</evidence>
<dbReference type="Pfam" id="PF19279">
    <property type="entry name" value="YegS_C"/>
    <property type="match status" value="1"/>
</dbReference>
<keyword evidence="11" id="KW-0594">Phospholipid biosynthesis</keyword>
<keyword evidence="9" id="KW-0460">Magnesium</keyword>
<accession>A0ABP7W3Y5</accession>
<evidence type="ECO:0000256" key="6">
    <source>
        <dbReference type="ARBA" id="ARBA00022741"/>
    </source>
</evidence>
<evidence type="ECO:0000256" key="9">
    <source>
        <dbReference type="ARBA" id="ARBA00022842"/>
    </source>
</evidence>
<feature type="domain" description="DAGKc" evidence="13">
    <location>
        <begin position="1"/>
        <end position="131"/>
    </location>
</feature>
<dbReference type="PANTHER" id="PTHR12358">
    <property type="entry name" value="SPHINGOSINE KINASE"/>
    <property type="match status" value="1"/>
</dbReference>
<evidence type="ECO:0000256" key="7">
    <source>
        <dbReference type="ARBA" id="ARBA00022777"/>
    </source>
</evidence>
<keyword evidence="5" id="KW-0479">Metal-binding</keyword>
<reference evidence="15" key="1">
    <citation type="journal article" date="2019" name="Int. J. Syst. Evol. Microbiol.">
        <title>The Global Catalogue of Microorganisms (GCM) 10K type strain sequencing project: providing services to taxonomists for standard genome sequencing and annotation.</title>
        <authorList>
            <consortium name="The Broad Institute Genomics Platform"/>
            <consortium name="The Broad Institute Genome Sequencing Center for Infectious Disease"/>
            <person name="Wu L."/>
            <person name="Ma J."/>
        </authorList>
    </citation>
    <scope>NUCLEOTIDE SEQUENCE [LARGE SCALE GENOMIC DNA]</scope>
    <source>
        <strain evidence="15">JCM 17250</strain>
    </source>
</reference>
<keyword evidence="4" id="KW-0808">Transferase</keyword>
<dbReference type="InterPro" id="IPR017438">
    <property type="entry name" value="ATP-NAD_kinase_N"/>
</dbReference>
<evidence type="ECO:0000256" key="3">
    <source>
        <dbReference type="ARBA" id="ARBA00022516"/>
    </source>
</evidence>
<dbReference type="GO" id="GO:0016301">
    <property type="term" value="F:kinase activity"/>
    <property type="evidence" value="ECO:0007669"/>
    <property type="project" value="UniProtKB-KW"/>
</dbReference>
<evidence type="ECO:0000256" key="11">
    <source>
        <dbReference type="ARBA" id="ARBA00023209"/>
    </source>
</evidence>
<evidence type="ECO:0000313" key="15">
    <source>
        <dbReference type="Proteomes" id="UP001501734"/>
    </source>
</evidence>
<keyword evidence="3" id="KW-0444">Lipid biosynthesis</keyword>